<proteinExistence type="predicted"/>
<dbReference type="EMBL" id="CAJOBD010061075">
    <property type="protein sequence ID" value="CAF4383251.1"/>
    <property type="molecule type" value="Genomic_DNA"/>
</dbReference>
<dbReference type="Pfam" id="PF02171">
    <property type="entry name" value="Piwi"/>
    <property type="match status" value="1"/>
</dbReference>
<dbReference type="SUPFAM" id="SSF53098">
    <property type="entry name" value="Ribonuclease H-like"/>
    <property type="match status" value="1"/>
</dbReference>
<dbReference type="Gene3D" id="3.30.420.10">
    <property type="entry name" value="Ribonuclease H-like superfamily/Ribonuclease H"/>
    <property type="match status" value="1"/>
</dbReference>
<protein>
    <recommendedName>
        <fullName evidence="1">Piwi domain-containing protein</fullName>
    </recommendedName>
</protein>
<evidence type="ECO:0000259" key="1">
    <source>
        <dbReference type="PROSITE" id="PS50822"/>
    </source>
</evidence>
<dbReference type="PANTHER" id="PTHR22891">
    <property type="entry name" value="EUKARYOTIC TRANSLATION INITIATION FACTOR 2C"/>
    <property type="match status" value="1"/>
</dbReference>
<evidence type="ECO:0000313" key="2">
    <source>
        <dbReference type="EMBL" id="CAF4383251.1"/>
    </source>
</evidence>
<dbReference type="GO" id="GO:0003676">
    <property type="term" value="F:nucleic acid binding"/>
    <property type="evidence" value="ECO:0007669"/>
    <property type="project" value="InterPro"/>
</dbReference>
<reference evidence="2" key="1">
    <citation type="submission" date="2021-02" db="EMBL/GenBank/DDBJ databases">
        <authorList>
            <person name="Nowell W R."/>
        </authorList>
    </citation>
    <scope>NUCLEOTIDE SEQUENCE</scope>
</reference>
<dbReference type="AlphaFoldDB" id="A0A820N4Y6"/>
<organism evidence="2 3">
    <name type="scientific">Rotaria sordida</name>
    <dbReference type="NCBI Taxonomy" id="392033"/>
    <lineage>
        <taxon>Eukaryota</taxon>
        <taxon>Metazoa</taxon>
        <taxon>Spiralia</taxon>
        <taxon>Gnathifera</taxon>
        <taxon>Rotifera</taxon>
        <taxon>Eurotatoria</taxon>
        <taxon>Bdelloidea</taxon>
        <taxon>Philodinida</taxon>
        <taxon>Philodinidae</taxon>
        <taxon>Rotaria</taxon>
    </lineage>
</organism>
<dbReference type="InterPro" id="IPR012337">
    <property type="entry name" value="RNaseH-like_sf"/>
</dbReference>
<dbReference type="InterPro" id="IPR036397">
    <property type="entry name" value="RNaseH_sf"/>
</dbReference>
<feature type="non-terminal residue" evidence="2">
    <location>
        <position position="1"/>
    </location>
</feature>
<dbReference type="InterPro" id="IPR003165">
    <property type="entry name" value="Piwi"/>
</dbReference>
<dbReference type="Gene3D" id="3.40.50.2300">
    <property type="match status" value="1"/>
</dbReference>
<accession>A0A820N4Y6</accession>
<evidence type="ECO:0000313" key="3">
    <source>
        <dbReference type="Proteomes" id="UP000663836"/>
    </source>
</evidence>
<comment type="caution">
    <text evidence="2">The sequence shown here is derived from an EMBL/GenBank/DDBJ whole genome shotgun (WGS) entry which is preliminary data.</text>
</comment>
<sequence length="88" mass="9638">MTQCALLSKIANNRSLTGYCENLIRKINFKNSGINTKVNLNQALKNKKSTTDSYMFFGADVIHPTNVTRQHPSIAVVVGSCDSLCSTT</sequence>
<name>A0A820N4Y6_9BILA</name>
<dbReference type="Proteomes" id="UP000663836">
    <property type="component" value="Unassembled WGS sequence"/>
</dbReference>
<gene>
    <name evidence="2" type="ORF">JBS370_LOCUS42920</name>
</gene>
<dbReference type="PROSITE" id="PS50822">
    <property type="entry name" value="PIWI"/>
    <property type="match status" value="1"/>
</dbReference>
<feature type="domain" description="Piwi" evidence="1">
    <location>
        <begin position="1"/>
        <end position="88"/>
    </location>
</feature>